<proteinExistence type="predicted"/>
<evidence type="ECO:0000313" key="11">
    <source>
        <dbReference type="EMBL" id="CDJ31204.1"/>
    </source>
</evidence>
<evidence type="ECO:0000256" key="5">
    <source>
        <dbReference type="ARBA" id="ARBA00022777"/>
    </source>
</evidence>
<dbReference type="AlphaFoldDB" id="U6K0I9"/>
<keyword evidence="6" id="KW-0067">ATP-binding</keyword>
<evidence type="ECO:0000256" key="8">
    <source>
        <dbReference type="ARBA" id="ARBA00048679"/>
    </source>
</evidence>
<reference evidence="11" key="2">
    <citation type="submission" date="2013-10" db="EMBL/GenBank/DDBJ databases">
        <authorList>
            <person name="Aslett M."/>
        </authorList>
    </citation>
    <scope>NUCLEOTIDE SEQUENCE [LARGE SCALE GENOMIC DNA]</scope>
    <source>
        <strain evidence="11">Houghton</strain>
    </source>
</reference>
<dbReference type="SUPFAM" id="SSF56112">
    <property type="entry name" value="Protein kinase-like (PK-like)"/>
    <property type="match status" value="1"/>
</dbReference>
<evidence type="ECO:0000256" key="7">
    <source>
        <dbReference type="ARBA" id="ARBA00047899"/>
    </source>
</evidence>
<evidence type="ECO:0000256" key="9">
    <source>
        <dbReference type="SAM" id="MobiDB-lite"/>
    </source>
</evidence>
<comment type="catalytic activity">
    <reaction evidence="7">
        <text>L-threonyl-[protein] + ATP = O-phospho-L-threonyl-[protein] + ADP + H(+)</text>
        <dbReference type="Rhea" id="RHEA:46608"/>
        <dbReference type="Rhea" id="RHEA-COMP:11060"/>
        <dbReference type="Rhea" id="RHEA-COMP:11605"/>
        <dbReference type="ChEBI" id="CHEBI:15378"/>
        <dbReference type="ChEBI" id="CHEBI:30013"/>
        <dbReference type="ChEBI" id="CHEBI:30616"/>
        <dbReference type="ChEBI" id="CHEBI:61977"/>
        <dbReference type="ChEBI" id="CHEBI:456216"/>
        <dbReference type="EC" id="2.7.11.1"/>
    </reaction>
</comment>
<dbReference type="InterPro" id="IPR011009">
    <property type="entry name" value="Kinase-like_dom_sf"/>
</dbReference>
<evidence type="ECO:0000256" key="6">
    <source>
        <dbReference type="ARBA" id="ARBA00022840"/>
    </source>
</evidence>
<protein>
    <recommendedName>
        <fullName evidence="1">non-specific serine/threonine protein kinase</fullName>
        <ecNumber evidence="1">2.7.11.1</ecNumber>
    </recommendedName>
</protein>
<organism evidence="11 12">
    <name type="scientific">Eimeria mitis</name>
    <dbReference type="NCBI Taxonomy" id="44415"/>
    <lineage>
        <taxon>Eukaryota</taxon>
        <taxon>Sar</taxon>
        <taxon>Alveolata</taxon>
        <taxon>Apicomplexa</taxon>
        <taxon>Conoidasida</taxon>
        <taxon>Coccidia</taxon>
        <taxon>Eucoccidiorida</taxon>
        <taxon>Eimeriorina</taxon>
        <taxon>Eimeriidae</taxon>
        <taxon>Eimeria</taxon>
    </lineage>
</organism>
<dbReference type="InterPro" id="IPR051131">
    <property type="entry name" value="NEK_Ser/Thr_kinase_NIMA"/>
</dbReference>
<dbReference type="PANTHER" id="PTHR44899:SF3">
    <property type="entry name" value="SERINE_THREONINE-PROTEIN KINASE NEK1"/>
    <property type="match status" value="1"/>
</dbReference>
<dbReference type="PROSITE" id="PS50011">
    <property type="entry name" value="PROTEIN_KINASE_DOM"/>
    <property type="match status" value="1"/>
</dbReference>
<keyword evidence="12" id="KW-1185">Reference proteome</keyword>
<reference evidence="11" key="1">
    <citation type="submission" date="2013-10" db="EMBL/GenBank/DDBJ databases">
        <title>Genomic analysis of the causative agents of coccidiosis in chickens.</title>
        <authorList>
            <person name="Reid A.J."/>
            <person name="Blake D."/>
            <person name="Billington K."/>
            <person name="Browne H."/>
            <person name="Dunn M."/>
            <person name="Hung S."/>
            <person name="Kawahara F."/>
            <person name="Miranda-Saavedra D."/>
            <person name="Mourier T."/>
            <person name="Nagra H."/>
            <person name="Otto T.D."/>
            <person name="Rawlings N."/>
            <person name="Sanchez A."/>
            <person name="Sanders M."/>
            <person name="Subramaniam C."/>
            <person name="Tay Y."/>
            <person name="Dear P."/>
            <person name="Doerig C."/>
            <person name="Gruber A."/>
            <person name="Parkinson J."/>
            <person name="Shirley M."/>
            <person name="Wan K.L."/>
            <person name="Berriman M."/>
            <person name="Tomley F."/>
            <person name="Pain A."/>
        </authorList>
    </citation>
    <scope>NUCLEOTIDE SEQUENCE [LARGE SCALE GENOMIC DNA]</scope>
    <source>
        <strain evidence="11">Houghton</strain>
    </source>
</reference>
<feature type="region of interest" description="Disordered" evidence="9">
    <location>
        <begin position="325"/>
        <end position="395"/>
    </location>
</feature>
<dbReference type="PANTHER" id="PTHR44899">
    <property type="entry name" value="CAMK FAMILY PROTEIN KINASE"/>
    <property type="match status" value="1"/>
</dbReference>
<accession>U6K0I9</accession>
<dbReference type="OrthoDB" id="348995at2759"/>
<keyword evidence="4" id="KW-0547">Nucleotide-binding</keyword>
<evidence type="ECO:0000256" key="2">
    <source>
        <dbReference type="ARBA" id="ARBA00022527"/>
    </source>
</evidence>
<sequence>MKRLRHPYVVRCVESFVILNTFLVIVMEYCAGGDLTSFLDKRRGPPKQLGGPSGGPPCGGPSGAAPSSAAGREETAAAAGATAVAAAPAGRGEAASSSPAAAAAAAAAECGELLEEQQILEWLLQLLWGLEYVHSQRVLHRDLKPSNILLSPVLPSSTISSTISSSSSSRSSSSSSRSVSLKIGDFGISKVMTATLGVATTAVGTPQYMSPEMLESQPYTVKSDVWALGCILYELCTFRSAFAADSFISLVWTIAFAPIEPISTVYTPHLHRLLAAMLQKDPTRRPTPTHLLRDPFLQAFVHRHTQPPPLPIIHQQQHMHVLQQQQLQQQQQQQQQIRSPQQNMQQIHHRQQQGDSPYEQQPEDFFAAQQQQQQQQQQEQQQQECESKDRGFRYK</sequence>
<keyword evidence="5 11" id="KW-0418">Kinase</keyword>
<dbReference type="GeneID" id="25375821"/>
<name>U6K0I9_9EIME</name>
<dbReference type="RefSeq" id="XP_013353769.1">
    <property type="nucleotide sequence ID" value="XM_013498315.1"/>
</dbReference>
<feature type="compositionally biased region" description="Low complexity" evidence="9">
    <location>
        <begin position="325"/>
        <end position="346"/>
    </location>
</feature>
<keyword evidence="3" id="KW-0808">Transferase</keyword>
<keyword evidence="2" id="KW-0723">Serine/threonine-protein kinase</keyword>
<dbReference type="GO" id="GO:0005524">
    <property type="term" value="F:ATP binding"/>
    <property type="evidence" value="ECO:0007669"/>
    <property type="project" value="UniProtKB-KW"/>
</dbReference>
<evidence type="ECO:0000259" key="10">
    <source>
        <dbReference type="PROSITE" id="PS50011"/>
    </source>
</evidence>
<dbReference type="Gene3D" id="1.10.510.10">
    <property type="entry name" value="Transferase(Phosphotransferase) domain 1"/>
    <property type="match status" value="2"/>
</dbReference>
<dbReference type="Proteomes" id="UP000030744">
    <property type="component" value="Unassembled WGS sequence"/>
</dbReference>
<dbReference type="PROSITE" id="PS00108">
    <property type="entry name" value="PROTEIN_KINASE_ST"/>
    <property type="match status" value="1"/>
</dbReference>
<dbReference type="VEuPathDB" id="ToxoDB:EMH_0008320"/>
<dbReference type="InterPro" id="IPR008271">
    <property type="entry name" value="Ser/Thr_kinase_AS"/>
</dbReference>
<evidence type="ECO:0000256" key="4">
    <source>
        <dbReference type="ARBA" id="ARBA00022741"/>
    </source>
</evidence>
<evidence type="ECO:0000313" key="12">
    <source>
        <dbReference type="Proteomes" id="UP000030744"/>
    </source>
</evidence>
<feature type="region of interest" description="Disordered" evidence="9">
    <location>
        <begin position="41"/>
        <end position="71"/>
    </location>
</feature>
<dbReference type="Pfam" id="PF00069">
    <property type="entry name" value="Pkinase"/>
    <property type="match status" value="1"/>
</dbReference>
<evidence type="ECO:0000256" key="3">
    <source>
        <dbReference type="ARBA" id="ARBA00022679"/>
    </source>
</evidence>
<dbReference type="GO" id="GO:0004674">
    <property type="term" value="F:protein serine/threonine kinase activity"/>
    <property type="evidence" value="ECO:0007669"/>
    <property type="project" value="UniProtKB-KW"/>
</dbReference>
<gene>
    <name evidence="11" type="ORF">EMH_0008320</name>
</gene>
<dbReference type="SMART" id="SM00220">
    <property type="entry name" value="S_TKc"/>
    <property type="match status" value="1"/>
</dbReference>
<dbReference type="InterPro" id="IPR000719">
    <property type="entry name" value="Prot_kinase_dom"/>
</dbReference>
<dbReference type="EMBL" id="HG683094">
    <property type="protein sequence ID" value="CDJ31204.1"/>
    <property type="molecule type" value="Genomic_DNA"/>
</dbReference>
<feature type="compositionally biased region" description="Basic and acidic residues" evidence="9">
    <location>
        <begin position="385"/>
        <end position="395"/>
    </location>
</feature>
<dbReference type="EC" id="2.7.11.1" evidence="1"/>
<evidence type="ECO:0000256" key="1">
    <source>
        <dbReference type="ARBA" id="ARBA00012513"/>
    </source>
</evidence>
<feature type="domain" description="Protein kinase" evidence="10">
    <location>
        <begin position="1"/>
        <end position="297"/>
    </location>
</feature>
<feature type="compositionally biased region" description="Low complexity" evidence="9">
    <location>
        <begin position="369"/>
        <end position="384"/>
    </location>
</feature>
<comment type="catalytic activity">
    <reaction evidence="8">
        <text>L-seryl-[protein] + ATP = O-phospho-L-seryl-[protein] + ADP + H(+)</text>
        <dbReference type="Rhea" id="RHEA:17989"/>
        <dbReference type="Rhea" id="RHEA-COMP:9863"/>
        <dbReference type="Rhea" id="RHEA-COMP:11604"/>
        <dbReference type="ChEBI" id="CHEBI:15378"/>
        <dbReference type="ChEBI" id="CHEBI:29999"/>
        <dbReference type="ChEBI" id="CHEBI:30616"/>
        <dbReference type="ChEBI" id="CHEBI:83421"/>
        <dbReference type="ChEBI" id="CHEBI:456216"/>
        <dbReference type="EC" id="2.7.11.1"/>
    </reaction>
</comment>